<protein>
    <recommendedName>
        <fullName evidence="1">4Fe4S-binding SPASM domain-containing protein</fullName>
    </recommendedName>
</protein>
<proteinExistence type="predicted"/>
<dbReference type="PANTHER" id="PTHR11228:SF7">
    <property type="entry name" value="PQQA PEPTIDE CYCLASE"/>
    <property type="match status" value="1"/>
</dbReference>
<dbReference type="InterPro" id="IPR050377">
    <property type="entry name" value="Radical_SAM_PqqE_MftC-like"/>
</dbReference>
<feature type="domain" description="4Fe4S-binding SPASM" evidence="1">
    <location>
        <begin position="157"/>
        <end position="216"/>
    </location>
</feature>
<evidence type="ECO:0000259" key="1">
    <source>
        <dbReference type="Pfam" id="PF13186"/>
    </source>
</evidence>
<sequence>DFSHLGFILEAKSNGMLLTQSAVDKFAKLNLLNLQISIYDIEERYSVFTGRNYKFNHLVKNVQLAVKQGIPVSLSVLVGKHNVNDLDKYHDVLQRTGVVEIFYSPYITPQRNGAGKEKRFRLSRKEMDEKFYPFLEKIGGFTAPKKYRNRCKNGPSCYAGREQIAIDPDGTVFPCLDLRLPIGNLLQSDLDFILKKRKKLLRHYTLEKISKCWQCNIVEYCDSCIGTSLLESGNFTEPSQHKCDITHFYHNVNLKRKEVKNENE</sequence>
<organism evidence="2 3">
    <name type="scientific">Candidatus Terrybacteria bacterium CG10_big_fil_rev_8_21_14_0_10_41_10</name>
    <dbReference type="NCBI Taxonomy" id="1975026"/>
    <lineage>
        <taxon>Bacteria</taxon>
        <taxon>Candidatus Terryibacteriota</taxon>
    </lineage>
</organism>
<dbReference type="Pfam" id="PF13186">
    <property type="entry name" value="SPASM"/>
    <property type="match status" value="1"/>
</dbReference>
<reference evidence="3" key="1">
    <citation type="submission" date="2017-09" db="EMBL/GenBank/DDBJ databases">
        <title>Depth-based differentiation of microbial function through sediment-hosted aquifers and enrichment of novel symbionts in the deep terrestrial subsurface.</title>
        <authorList>
            <person name="Probst A.J."/>
            <person name="Ladd B."/>
            <person name="Jarett J.K."/>
            <person name="Geller-Mcgrath D.E."/>
            <person name="Sieber C.M.K."/>
            <person name="Emerson J.B."/>
            <person name="Anantharaman K."/>
            <person name="Thomas B.C."/>
            <person name="Malmstrom R."/>
            <person name="Stieglmeier M."/>
            <person name="Klingl A."/>
            <person name="Woyke T."/>
            <person name="Ryan C.M."/>
            <person name="Banfield J.F."/>
        </authorList>
    </citation>
    <scope>NUCLEOTIDE SEQUENCE [LARGE SCALE GENOMIC DNA]</scope>
</reference>
<dbReference type="EMBL" id="PFER01000033">
    <property type="protein sequence ID" value="PJE73529.1"/>
    <property type="molecule type" value="Genomic_DNA"/>
</dbReference>
<dbReference type="Proteomes" id="UP000230959">
    <property type="component" value="Unassembled WGS sequence"/>
</dbReference>
<dbReference type="PANTHER" id="PTHR11228">
    <property type="entry name" value="RADICAL SAM DOMAIN PROTEIN"/>
    <property type="match status" value="1"/>
</dbReference>
<dbReference type="AlphaFoldDB" id="A0A2M8LA77"/>
<dbReference type="InterPro" id="IPR023885">
    <property type="entry name" value="4Fe4S-binding_SPASM_dom"/>
</dbReference>
<dbReference type="InterPro" id="IPR058240">
    <property type="entry name" value="rSAM_sf"/>
</dbReference>
<evidence type="ECO:0000313" key="3">
    <source>
        <dbReference type="Proteomes" id="UP000230959"/>
    </source>
</evidence>
<accession>A0A2M8LA77</accession>
<evidence type="ECO:0000313" key="2">
    <source>
        <dbReference type="EMBL" id="PJE73529.1"/>
    </source>
</evidence>
<name>A0A2M8LA77_9BACT</name>
<feature type="non-terminal residue" evidence="2">
    <location>
        <position position="1"/>
    </location>
</feature>
<gene>
    <name evidence="2" type="ORF">COV02_02110</name>
</gene>
<dbReference type="SUPFAM" id="SSF102114">
    <property type="entry name" value="Radical SAM enzymes"/>
    <property type="match status" value="1"/>
</dbReference>
<dbReference type="NCBIfam" id="TIGR04085">
    <property type="entry name" value="rSAM_more_4Fe4S"/>
    <property type="match status" value="1"/>
</dbReference>
<dbReference type="Gene3D" id="3.20.20.70">
    <property type="entry name" value="Aldolase class I"/>
    <property type="match status" value="1"/>
</dbReference>
<dbReference type="InterPro" id="IPR013785">
    <property type="entry name" value="Aldolase_TIM"/>
</dbReference>
<comment type="caution">
    <text evidence="2">The sequence shown here is derived from an EMBL/GenBank/DDBJ whole genome shotgun (WGS) entry which is preliminary data.</text>
</comment>